<dbReference type="PANTHER" id="PTHR47481:SF41">
    <property type="entry name" value="COPIA-LIKE POLYPROTEIN_RETROTRANSPOSON"/>
    <property type="match status" value="1"/>
</dbReference>
<dbReference type="Proteomes" id="UP001443914">
    <property type="component" value="Unassembled WGS sequence"/>
</dbReference>
<reference evidence="1" key="1">
    <citation type="submission" date="2024-03" db="EMBL/GenBank/DDBJ databases">
        <title>WGS assembly of Saponaria officinalis var. Norfolk2.</title>
        <authorList>
            <person name="Jenkins J."/>
            <person name="Shu S."/>
            <person name="Grimwood J."/>
            <person name="Barry K."/>
            <person name="Goodstein D."/>
            <person name="Schmutz J."/>
            <person name="Leebens-Mack J."/>
            <person name="Osbourn A."/>
        </authorList>
    </citation>
    <scope>NUCLEOTIDE SEQUENCE [LARGE SCALE GENOMIC DNA]</scope>
    <source>
        <strain evidence="1">JIC</strain>
    </source>
</reference>
<comment type="caution">
    <text evidence="1">The sequence shown here is derived from an EMBL/GenBank/DDBJ whole genome shotgun (WGS) entry which is preliminary data.</text>
</comment>
<accession>A0AAW1JS66</accession>
<dbReference type="EMBL" id="JBDFQZ010000007">
    <property type="protein sequence ID" value="KAK9706420.1"/>
    <property type="molecule type" value="Genomic_DNA"/>
</dbReference>
<name>A0AAW1JS66_SAPOF</name>
<dbReference type="AlphaFoldDB" id="A0AAW1JS66"/>
<proteinExistence type="predicted"/>
<dbReference type="PANTHER" id="PTHR47481">
    <property type="match status" value="1"/>
</dbReference>
<protein>
    <recommendedName>
        <fullName evidence="3">Retrotransposon Copia-like N-terminal domain-containing protein</fullName>
    </recommendedName>
</protein>
<keyword evidence="2" id="KW-1185">Reference proteome</keyword>
<evidence type="ECO:0000313" key="2">
    <source>
        <dbReference type="Proteomes" id="UP001443914"/>
    </source>
</evidence>
<sequence length="121" mass="13700">MAGGQPPPPLPSPPPHQQTNTVVHRAFQVTHIKNYIPYHLSLDDPEYNHWRDMMIVHCGVFGVQCHLDGTAIPSGSTDDTWQQLDYLVQSWIFGTISKELLNMVPKSHTTAYQDHLREASL</sequence>
<evidence type="ECO:0008006" key="3">
    <source>
        <dbReference type="Google" id="ProtNLM"/>
    </source>
</evidence>
<evidence type="ECO:0000313" key="1">
    <source>
        <dbReference type="EMBL" id="KAK9706420.1"/>
    </source>
</evidence>
<gene>
    <name evidence="1" type="ORF">RND81_07G123300</name>
</gene>
<organism evidence="1 2">
    <name type="scientific">Saponaria officinalis</name>
    <name type="common">Common soapwort</name>
    <name type="synonym">Lychnis saponaria</name>
    <dbReference type="NCBI Taxonomy" id="3572"/>
    <lineage>
        <taxon>Eukaryota</taxon>
        <taxon>Viridiplantae</taxon>
        <taxon>Streptophyta</taxon>
        <taxon>Embryophyta</taxon>
        <taxon>Tracheophyta</taxon>
        <taxon>Spermatophyta</taxon>
        <taxon>Magnoliopsida</taxon>
        <taxon>eudicotyledons</taxon>
        <taxon>Gunneridae</taxon>
        <taxon>Pentapetalae</taxon>
        <taxon>Caryophyllales</taxon>
        <taxon>Caryophyllaceae</taxon>
        <taxon>Caryophylleae</taxon>
        <taxon>Saponaria</taxon>
    </lineage>
</organism>